<evidence type="ECO:0000313" key="2">
    <source>
        <dbReference type="Proteomes" id="UP001186974"/>
    </source>
</evidence>
<sequence length="700" mass="79013">MSMRKLLMHVDLPKETQHIDRVIQSFADRYDECNPGIFTSPGTDLPSRSLRAVLTTAETAYFTAFSILVLQTDIFNRNNKRKMTRQDYIKNTRSESRTCDDVLGYFYENIAYTPFIRVEDDEGFKQQVKRNRTKNILAKAPVPVVDPIKKVTVSKEPVDPYLIIFEAKLDSLRPSVKDYMTLEDPYNYLGTAKSLDIKNIMRTSRSAVLQIESSRSRPEAFMEQRTIDNPELAKLGVIELPVDKVGVLWRKDPKKKTARSPWQEWGAILTGSGISFFKNVGWVKNLMHQYNAEMRLGHIPVMFRPAIAQFKADHFLPSEHAVALQDATYKRHKHAFMFCSHHGTEETFLADNEWEMNDWMHRLNHQAAFRTAGIRPRGLIGGSYEGQRRRALRSYSANSTTTIQTATGEVTIQSGKIDQQLAQQISAARMRVMQEKIEESEEKLAATIRDLDEQLRDARHLLILAPIQQKTREHIVLAAGRISAKLKWVRIELWRMKCHRDILALDLDDEKQSVADRKTRVTEIVGKKASPKGSPQLETAPQISMPDGLARLGSTASIVTSPPRAARPSEESPTTERPPTKSSTDTDENVYQTPPVTPQKNPPLKPLLSPLRIQTHSENGGTLSPRSPRADLADHRASISSVPSEYTTPMLVNDSEAEGIRERPEGFGYDGRPQTPSESGTEEPEMAPSFGTGSPQSRSK</sequence>
<gene>
    <name evidence="1" type="ORF">LTS18_007321</name>
</gene>
<accession>A0ACC3D2M9</accession>
<protein>
    <submittedName>
        <fullName evidence="1">Uncharacterized protein</fullName>
    </submittedName>
</protein>
<proteinExistence type="predicted"/>
<evidence type="ECO:0000313" key="1">
    <source>
        <dbReference type="EMBL" id="KAK3060964.1"/>
    </source>
</evidence>
<name>A0ACC3D2M9_9PEZI</name>
<organism evidence="1 2">
    <name type="scientific">Coniosporium uncinatum</name>
    <dbReference type="NCBI Taxonomy" id="93489"/>
    <lineage>
        <taxon>Eukaryota</taxon>
        <taxon>Fungi</taxon>
        <taxon>Dikarya</taxon>
        <taxon>Ascomycota</taxon>
        <taxon>Pezizomycotina</taxon>
        <taxon>Dothideomycetes</taxon>
        <taxon>Dothideomycetes incertae sedis</taxon>
        <taxon>Coniosporium</taxon>
    </lineage>
</organism>
<dbReference type="EMBL" id="JAWDJW010008167">
    <property type="protein sequence ID" value="KAK3060964.1"/>
    <property type="molecule type" value="Genomic_DNA"/>
</dbReference>
<reference evidence="1" key="1">
    <citation type="submission" date="2024-09" db="EMBL/GenBank/DDBJ databases">
        <title>Black Yeasts Isolated from many extreme environments.</title>
        <authorList>
            <person name="Coleine C."/>
            <person name="Stajich J.E."/>
            <person name="Selbmann L."/>
        </authorList>
    </citation>
    <scope>NUCLEOTIDE SEQUENCE</scope>
    <source>
        <strain evidence="1">CCFEE 5737</strain>
    </source>
</reference>
<comment type="caution">
    <text evidence="1">The sequence shown here is derived from an EMBL/GenBank/DDBJ whole genome shotgun (WGS) entry which is preliminary data.</text>
</comment>
<feature type="non-terminal residue" evidence="1">
    <location>
        <position position="700"/>
    </location>
</feature>
<dbReference type="Proteomes" id="UP001186974">
    <property type="component" value="Unassembled WGS sequence"/>
</dbReference>
<keyword evidence="2" id="KW-1185">Reference proteome</keyword>